<protein>
    <recommendedName>
        <fullName evidence="5">Putative pre-16S rRNA nuclease</fullName>
        <ecNumber evidence="5">3.1.-.-</ecNumber>
    </recommendedName>
</protein>
<feature type="domain" description="YqgF/RNase H-like" evidence="6">
    <location>
        <begin position="4"/>
        <end position="102"/>
    </location>
</feature>
<dbReference type="EC" id="3.1.-.-" evidence="5"/>
<dbReference type="RefSeq" id="WP_313501201.1">
    <property type="nucleotide sequence ID" value="NZ_CP134879.1"/>
</dbReference>
<evidence type="ECO:0000256" key="5">
    <source>
        <dbReference type="HAMAP-Rule" id="MF_00651"/>
    </source>
</evidence>
<dbReference type="HAMAP" id="MF_00651">
    <property type="entry name" value="Nuclease_YqgF"/>
    <property type="match status" value="1"/>
</dbReference>
<comment type="function">
    <text evidence="5">Could be a nuclease involved in processing of the 5'-end of pre-16S rRNA.</text>
</comment>
<evidence type="ECO:0000313" key="8">
    <source>
        <dbReference type="Proteomes" id="UP001304125"/>
    </source>
</evidence>
<comment type="subcellular location">
    <subcellularLocation>
        <location evidence="5">Cytoplasm</location>
    </subcellularLocation>
</comment>
<dbReference type="InterPro" id="IPR012337">
    <property type="entry name" value="RNaseH-like_sf"/>
</dbReference>
<evidence type="ECO:0000256" key="4">
    <source>
        <dbReference type="ARBA" id="ARBA00022801"/>
    </source>
</evidence>
<gene>
    <name evidence="7" type="primary">ruvX</name>
    <name evidence="7" type="ORF">RN606_06350</name>
</gene>
<dbReference type="PANTHER" id="PTHR33317:SF4">
    <property type="entry name" value="POLYNUCLEOTIDYL TRANSFERASE, RIBONUCLEASE H-LIKE SUPERFAMILY PROTEIN"/>
    <property type="match status" value="1"/>
</dbReference>
<dbReference type="InterPro" id="IPR037027">
    <property type="entry name" value="YqgF/RNaseH-like_dom_sf"/>
</dbReference>
<evidence type="ECO:0000313" key="7">
    <source>
        <dbReference type="EMBL" id="WNM25766.1"/>
    </source>
</evidence>
<reference evidence="7 8" key="1">
    <citation type="submission" date="2023-09" db="EMBL/GenBank/DDBJ databases">
        <title>Demequina sp. a novel bacteria isolated from Capsicum annuum.</title>
        <authorList>
            <person name="Humaira Z."/>
            <person name="Lee J."/>
            <person name="Cho D."/>
        </authorList>
    </citation>
    <scope>NUCLEOTIDE SEQUENCE [LARGE SCALE GENOMIC DNA]</scope>
    <source>
        <strain evidence="7 8">OYTSA14</strain>
    </source>
</reference>
<keyword evidence="8" id="KW-1185">Reference proteome</keyword>
<dbReference type="Gene3D" id="3.30.420.140">
    <property type="entry name" value="YqgF/RNase H-like domain"/>
    <property type="match status" value="1"/>
</dbReference>
<dbReference type="NCBIfam" id="TIGR00250">
    <property type="entry name" value="RNAse_H_YqgF"/>
    <property type="match status" value="1"/>
</dbReference>
<dbReference type="SMART" id="SM00732">
    <property type="entry name" value="YqgFc"/>
    <property type="match status" value="1"/>
</dbReference>
<comment type="similarity">
    <text evidence="5">Belongs to the YqgF HJR family.</text>
</comment>
<dbReference type="Proteomes" id="UP001304125">
    <property type="component" value="Chromosome"/>
</dbReference>
<keyword evidence="1 5" id="KW-0963">Cytoplasm</keyword>
<dbReference type="GO" id="GO:0000967">
    <property type="term" value="P:rRNA 5'-end processing"/>
    <property type="evidence" value="ECO:0007669"/>
    <property type="project" value="UniProtKB-UniRule"/>
</dbReference>
<evidence type="ECO:0000259" key="6">
    <source>
        <dbReference type="SMART" id="SM00732"/>
    </source>
</evidence>
<dbReference type="GO" id="GO:0016788">
    <property type="term" value="F:hydrolase activity, acting on ester bonds"/>
    <property type="evidence" value="ECO:0007669"/>
    <property type="project" value="UniProtKB-UniRule"/>
</dbReference>
<accession>A0AA96FC05</accession>
<dbReference type="EMBL" id="CP134879">
    <property type="protein sequence ID" value="WNM25766.1"/>
    <property type="molecule type" value="Genomic_DNA"/>
</dbReference>
<dbReference type="CDD" id="cd16964">
    <property type="entry name" value="YqgF"/>
    <property type="match status" value="1"/>
</dbReference>
<keyword evidence="4 5" id="KW-0378">Hydrolase</keyword>
<keyword evidence="2 5" id="KW-0690">Ribosome biogenesis</keyword>
<evidence type="ECO:0000256" key="2">
    <source>
        <dbReference type="ARBA" id="ARBA00022517"/>
    </source>
</evidence>
<dbReference type="InterPro" id="IPR006641">
    <property type="entry name" value="YqgF/RNaseH-like_dom"/>
</dbReference>
<dbReference type="Pfam" id="PF03652">
    <property type="entry name" value="RuvX"/>
    <property type="match status" value="1"/>
</dbReference>
<dbReference type="AlphaFoldDB" id="A0AA96FC05"/>
<evidence type="ECO:0000256" key="3">
    <source>
        <dbReference type="ARBA" id="ARBA00022722"/>
    </source>
</evidence>
<name>A0AA96FC05_9MICO</name>
<evidence type="ECO:0000256" key="1">
    <source>
        <dbReference type="ARBA" id="ARBA00022490"/>
    </source>
</evidence>
<dbReference type="GO" id="GO:0004518">
    <property type="term" value="F:nuclease activity"/>
    <property type="evidence" value="ECO:0007669"/>
    <property type="project" value="UniProtKB-KW"/>
</dbReference>
<dbReference type="GO" id="GO:0005829">
    <property type="term" value="C:cytosol"/>
    <property type="evidence" value="ECO:0007669"/>
    <property type="project" value="TreeGrafter"/>
</dbReference>
<dbReference type="PANTHER" id="PTHR33317">
    <property type="entry name" value="POLYNUCLEOTIDYL TRANSFERASE, RIBONUCLEASE H-LIKE SUPERFAMILY PROTEIN"/>
    <property type="match status" value="1"/>
</dbReference>
<proteinExistence type="inferred from homology"/>
<dbReference type="InterPro" id="IPR005227">
    <property type="entry name" value="YqgF"/>
</dbReference>
<organism evidence="7 8">
    <name type="scientific">Demequina capsici</name>
    <dbReference type="NCBI Taxonomy" id="3075620"/>
    <lineage>
        <taxon>Bacteria</taxon>
        <taxon>Bacillati</taxon>
        <taxon>Actinomycetota</taxon>
        <taxon>Actinomycetes</taxon>
        <taxon>Micrococcales</taxon>
        <taxon>Demequinaceae</taxon>
        <taxon>Demequina</taxon>
    </lineage>
</organism>
<dbReference type="SUPFAM" id="SSF53098">
    <property type="entry name" value="Ribonuclease H-like"/>
    <property type="match status" value="1"/>
</dbReference>
<sequence>MDRHVRLGVDVGTVRVGVAASDPDGLMAFPVGTVTRSTDAVREVAQIVAEREAAEVFVGLPRTLAGREGASAADARGFAQELAELTSATVRLIDERFSTASASRQMSAAGRSAKSQRQVIDQAAAVVILETALDVQKKGNLGTVTYEVPPTKGSDD</sequence>
<keyword evidence="3 5" id="KW-0540">Nuclease</keyword>